<sequence>RQRKYLQAGSLSHVQLSSGLEAFYQYIQTSKINKRKVRQEQHDYKIYNLAHLVLAIGFARECQWYRSLFSISCRTIPRAYICHIGIFTKVLDPS</sequence>
<dbReference type="RefSeq" id="XP_013322912.1">
    <property type="nucleotide sequence ID" value="XM_013467458.1"/>
</dbReference>
<dbReference type="AlphaFoldDB" id="A0A0F4YDU1"/>
<protein>
    <submittedName>
        <fullName evidence="1">Uncharacterized protein</fullName>
    </submittedName>
</protein>
<feature type="non-terminal residue" evidence="1">
    <location>
        <position position="1"/>
    </location>
</feature>
<organism evidence="1 2">
    <name type="scientific">Rasamsonia emersonii (strain ATCC 16479 / CBS 393.64 / IMI 116815)</name>
    <dbReference type="NCBI Taxonomy" id="1408163"/>
    <lineage>
        <taxon>Eukaryota</taxon>
        <taxon>Fungi</taxon>
        <taxon>Dikarya</taxon>
        <taxon>Ascomycota</taxon>
        <taxon>Pezizomycotina</taxon>
        <taxon>Eurotiomycetes</taxon>
        <taxon>Eurotiomycetidae</taxon>
        <taxon>Eurotiales</taxon>
        <taxon>Trichocomaceae</taxon>
        <taxon>Rasamsonia</taxon>
    </lineage>
</organism>
<proteinExistence type="predicted"/>
<keyword evidence="2" id="KW-1185">Reference proteome</keyword>
<evidence type="ECO:0000313" key="2">
    <source>
        <dbReference type="Proteomes" id="UP000053958"/>
    </source>
</evidence>
<dbReference type="EMBL" id="LASV01000794">
    <property type="protein sequence ID" value="KKA16300.1"/>
    <property type="molecule type" value="Genomic_DNA"/>
</dbReference>
<accession>A0A0F4YDU1</accession>
<evidence type="ECO:0000313" key="1">
    <source>
        <dbReference type="EMBL" id="KKA16300.1"/>
    </source>
</evidence>
<comment type="caution">
    <text evidence="1">The sequence shown here is derived from an EMBL/GenBank/DDBJ whole genome shotgun (WGS) entry which is preliminary data.</text>
</comment>
<gene>
    <name evidence="1" type="ORF">T310_10112</name>
</gene>
<name>A0A0F4YDU1_RASE3</name>
<dbReference type="Proteomes" id="UP000053958">
    <property type="component" value="Unassembled WGS sequence"/>
</dbReference>
<dbReference type="GeneID" id="25313178"/>
<reference evidence="1 2" key="1">
    <citation type="submission" date="2015-04" db="EMBL/GenBank/DDBJ databases">
        <authorList>
            <person name="Heijne W.H."/>
            <person name="Fedorova N.D."/>
            <person name="Nierman W.C."/>
            <person name="Vollebregt A.W."/>
            <person name="Zhao Z."/>
            <person name="Wu L."/>
            <person name="Kumar M."/>
            <person name="Stam H."/>
            <person name="van den Berg M.A."/>
            <person name="Pel H.J."/>
        </authorList>
    </citation>
    <scope>NUCLEOTIDE SEQUENCE [LARGE SCALE GENOMIC DNA]</scope>
    <source>
        <strain evidence="1 2">CBS 393.64</strain>
    </source>
</reference>